<organism evidence="1 2">
    <name type="scientific">Fukomys damarensis</name>
    <name type="common">Damaraland mole rat</name>
    <name type="synonym">Cryptomys damarensis</name>
    <dbReference type="NCBI Taxonomy" id="885580"/>
    <lineage>
        <taxon>Eukaryota</taxon>
        <taxon>Metazoa</taxon>
        <taxon>Chordata</taxon>
        <taxon>Craniata</taxon>
        <taxon>Vertebrata</taxon>
        <taxon>Euteleostomi</taxon>
        <taxon>Mammalia</taxon>
        <taxon>Eutheria</taxon>
        <taxon>Euarchontoglires</taxon>
        <taxon>Glires</taxon>
        <taxon>Rodentia</taxon>
        <taxon>Hystricomorpha</taxon>
        <taxon>Bathyergidae</taxon>
        <taxon>Fukomys</taxon>
    </lineage>
</organism>
<dbReference type="EMBL" id="KN120745">
    <property type="protein sequence ID" value="KFO37708.1"/>
    <property type="molecule type" value="Genomic_DNA"/>
</dbReference>
<name>A0A091E4U5_FUKDA</name>
<sequence length="55" mass="6203">MPVSRLCTLCSALACRIALRMTPPPHRVLLRPVQSYLEAEAGRELWKGELRLGRS</sequence>
<dbReference type="Proteomes" id="UP000028990">
    <property type="component" value="Unassembled WGS sequence"/>
</dbReference>
<reference evidence="1 2" key="1">
    <citation type="submission" date="2013-11" db="EMBL/GenBank/DDBJ databases">
        <title>The Damaraland mole rat (Fukomys damarensis) genome and evolution of African mole rats.</title>
        <authorList>
            <person name="Gladyshev V.N."/>
            <person name="Fang X."/>
        </authorList>
    </citation>
    <scope>NUCLEOTIDE SEQUENCE [LARGE SCALE GENOMIC DNA]</scope>
    <source>
        <tissue evidence="1">Liver</tissue>
    </source>
</reference>
<gene>
    <name evidence="1" type="ORF">H920_00875</name>
</gene>
<dbReference type="AlphaFoldDB" id="A0A091E4U5"/>
<evidence type="ECO:0000313" key="2">
    <source>
        <dbReference type="Proteomes" id="UP000028990"/>
    </source>
</evidence>
<keyword evidence="2" id="KW-1185">Reference proteome</keyword>
<protein>
    <submittedName>
        <fullName evidence="1">Uncharacterized protein</fullName>
    </submittedName>
</protein>
<accession>A0A091E4U5</accession>
<proteinExistence type="predicted"/>
<evidence type="ECO:0000313" key="1">
    <source>
        <dbReference type="EMBL" id="KFO37708.1"/>
    </source>
</evidence>